<evidence type="ECO:0000256" key="1">
    <source>
        <dbReference type="PROSITE-ProRule" id="PRU00042"/>
    </source>
</evidence>
<keyword evidence="1" id="KW-0863">Zinc-finger</keyword>
<dbReference type="SUPFAM" id="SSF57667">
    <property type="entry name" value="beta-beta-alpha zinc fingers"/>
    <property type="match status" value="1"/>
</dbReference>
<dbReference type="PROSITE" id="PS50157">
    <property type="entry name" value="ZINC_FINGER_C2H2_2"/>
    <property type="match status" value="1"/>
</dbReference>
<proteinExistence type="predicted"/>
<dbReference type="EMBL" id="BPLQ01013521">
    <property type="protein sequence ID" value="GIY72793.1"/>
    <property type="molecule type" value="Genomic_DNA"/>
</dbReference>
<reference evidence="3 4" key="1">
    <citation type="submission" date="2021-06" db="EMBL/GenBank/DDBJ databases">
        <title>Caerostris darwini draft genome.</title>
        <authorList>
            <person name="Kono N."/>
            <person name="Arakawa K."/>
        </authorList>
    </citation>
    <scope>NUCLEOTIDE SEQUENCE [LARGE SCALE GENOMIC DNA]</scope>
</reference>
<dbReference type="AlphaFoldDB" id="A0AAV4VS08"/>
<keyword evidence="1" id="KW-0479">Metal-binding</keyword>
<sequence>MPAPIRTTRKIKTCNANYESRIQKRSLKCHSKQQAKQTTMVQEKHNTIDEELKSKCDLYKMQFPYYTPISLNEHFSSHMENLIGTCHICGRIFYFKHDFDEHVKSHRNNKPFGCGIHQQTFSVENILKFDYKSSHLDNKV</sequence>
<dbReference type="InterPro" id="IPR013087">
    <property type="entry name" value="Znf_C2H2_type"/>
</dbReference>
<dbReference type="Proteomes" id="UP001054837">
    <property type="component" value="Unassembled WGS sequence"/>
</dbReference>
<protein>
    <recommendedName>
        <fullName evidence="2">C2H2-type domain-containing protein</fullName>
    </recommendedName>
</protein>
<feature type="domain" description="C2H2-type" evidence="2">
    <location>
        <begin position="84"/>
        <end position="111"/>
    </location>
</feature>
<keyword evidence="1" id="KW-0862">Zinc</keyword>
<keyword evidence="4" id="KW-1185">Reference proteome</keyword>
<evidence type="ECO:0000313" key="3">
    <source>
        <dbReference type="EMBL" id="GIY72793.1"/>
    </source>
</evidence>
<evidence type="ECO:0000259" key="2">
    <source>
        <dbReference type="PROSITE" id="PS50157"/>
    </source>
</evidence>
<dbReference type="InterPro" id="IPR036236">
    <property type="entry name" value="Znf_C2H2_sf"/>
</dbReference>
<evidence type="ECO:0000313" key="4">
    <source>
        <dbReference type="Proteomes" id="UP001054837"/>
    </source>
</evidence>
<accession>A0AAV4VS08</accession>
<organism evidence="3 4">
    <name type="scientific">Caerostris darwini</name>
    <dbReference type="NCBI Taxonomy" id="1538125"/>
    <lineage>
        <taxon>Eukaryota</taxon>
        <taxon>Metazoa</taxon>
        <taxon>Ecdysozoa</taxon>
        <taxon>Arthropoda</taxon>
        <taxon>Chelicerata</taxon>
        <taxon>Arachnida</taxon>
        <taxon>Araneae</taxon>
        <taxon>Araneomorphae</taxon>
        <taxon>Entelegynae</taxon>
        <taxon>Araneoidea</taxon>
        <taxon>Araneidae</taxon>
        <taxon>Caerostris</taxon>
    </lineage>
</organism>
<dbReference type="GO" id="GO:0008270">
    <property type="term" value="F:zinc ion binding"/>
    <property type="evidence" value="ECO:0007669"/>
    <property type="project" value="UniProtKB-KW"/>
</dbReference>
<name>A0AAV4VS08_9ARAC</name>
<dbReference type="Gene3D" id="3.30.160.60">
    <property type="entry name" value="Classic Zinc Finger"/>
    <property type="match status" value="1"/>
</dbReference>
<dbReference type="PROSITE" id="PS00028">
    <property type="entry name" value="ZINC_FINGER_C2H2_1"/>
    <property type="match status" value="1"/>
</dbReference>
<comment type="caution">
    <text evidence="3">The sequence shown here is derived from an EMBL/GenBank/DDBJ whole genome shotgun (WGS) entry which is preliminary data.</text>
</comment>
<gene>
    <name evidence="3" type="ORF">CDAR_476961</name>
</gene>